<dbReference type="PIRSF" id="PIRSF005962">
    <property type="entry name" value="Pept_M20D_amidohydro"/>
    <property type="match status" value="1"/>
</dbReference>
<evidence type="ECO:0000259" key="1">
    <source>
        <dbReference type="Pfam" id="PF07687"/>
    </source>
</evidence>
<keyword evidence="3" id="KW-1185">Reference proteome</keyword>
<dbReference type="SUPFAM" id="SSF53187">
    <property type="entry name" value="Zn-dependent exopeptidases"/>
    <property type="match status" value="1"/>
</dbReference>
<proteinExistence type="predicted"/>
<reference evidence="2 3" key="1">
    <citation type="journal article" date="2021" name="Sci. Rep.">
        <title>The distribution of antibiotic resistance genes in chicken gut microbiota commensals.</title>
        <authorList>
            <person name="Juricova H."/>
            <person name="Matiasovicova J."/>
            <person name="Kubasova T."/>
            <person name="Cejkova D."/>
            <person name="Rychlik I."/>
        </authorList>
    </citation>
    <scope>NUCLEOTIDE SEQUENCE [LARGE SCALE GENOMIC DNA]</scope>
    <source>
        <strain evidence="2 3">An564</strain>
    </source>
</reference>
<dbReference type="InterPro" id="IPR002933">
    <property type="entry name" value="Peptidase_M20"/>
</dbReference>
<comment type="caution">
    <text evidence="2">The sequence shown here is derived from an EMBL/GenBank/DDBJ whole genome shotgun (WGS) entry which is preliminary data.</text>
</comment>
<dbReference type="RefSeq" id="WP_191392790.1">
    <property type="nucleotide sequence ID" value="NZ_JACSNR010000005.1"/>
</dbReference>
<sequence length="386" mass="41201">MDFRAMAEAVQPEVVAFRRDLHEHPEASFQEFRTTEQIAKEMDKLGIPYRRFEPTGLIAEIKGGKPGKTIALRADIDALSITEKTGLPFASKNDGFMHACGHDTHAAMLVGAAKVLMQVKDQLCGTVKLLFQPAEEIGRGAKAVIQQHGLDGVDFIFGIHIGSQMDVGSVAMMAGASAAAADRFTIKVTGKASHGARPEAGIDATVAAAALVMNLQPIVSREVAAATQLVVTVGSLHSGSRFNIVSGEAVLEGTIRSYDVDLHHQLPGIVERVAKNTAAAYRCEAEVEYDMLTEVLVNDPDAIDLVRKAAGKVVSDPAQVLQAQPGMGGEDFSEYTVLAKAAFARLGAGGEYPNHSDYVVFDEDSFPTGVALHCQVAWDFLNGENN</sequence>
<name>A0ABS2GNM1_9FIRM</name>
<dbReference type="InterPro" id="IPR036264">
    <property type="entry name" value="Bact_exopeptidase_dim_dom"/>
</dbReference>
<dbReference type="EMBL" id="JACSNR010000005">
    <property type="protein sequence ID" value="MBM6923299.1"/>
    <property type="molecule type" value="Genomic_DNA"/>
</dbReference>
<feature type="domain" description="Peptidase M20 dimerisation" evidence="1">
    <location>
        <begin position="183"/>
        <end position="279"/>
    </location>
</feature>
<organism evidence="2 3">
    <name type="scientific">Hydrogenoanaerobacterium saccharovorans</name>
    <dbReference type="NCBI Taxonomy" id="474960"/>
    <lineage>
        <taxon>Bacteria</taxon>
        <taxon>Bacillati</taxon>
        <taxon>Bacillota</taxon>
        <taxon>Clostridia</taxon>
        <taxon>Eubacteriales</taxon>
        <taxon>Oscillospiraceae</taxon>
        <taxon>Hydrogenoanaerobacterium</taxon>
    </lineage>
</organism>
<evidence type="ECO:0000313" key="3">
    <source>
        <dbReference type="Proteomes" id="UP000724149"/>
    </source>
</evidence>
<evidence type="ECO:0000313" key="2">
    <source>
        <dbReference type="EMBL" id="MBM6923299.1"/>
    </source>
</evidence>
<dbReference type="Pfam" id="PF07687">
    <property type="entry name" value="M20_dimer"/>
    <property type="match status" value="1"/>
</dbReference>
<dbReference type="Proteomes" id="UP000724149">
    <property type="component" value="Unassembled WGS sequence"/>
</dbReference>
<protein>
    <submittedName>
        <fullName evidence="2">Amidohydrolase</fullName>
    </submittedName>
</protein>
<dbReference type="InterPro" id="IPR011650">
    <property type="entry name" value="Peptidase_M20_dimer"/>
</dbReference>
<gene>
    <name evidence="2" type="ORF">H9X81_06310</name>
</gene>
<dbReference type="SUPFAM" id="SSF55031">
    <property type="entry name" value="Bacterial exopeptidase dimerisation domain"/>
    <property type="match status" value="1"/>
</dbReference>
<accession>A0ABS2GNM1</accession>
<dbReference type="PANTHER" id="PTHR11014">
    <property type="entry name" value="PEPTIDASE M20 FAMILY MEMBER"/>
    <property type="match status" value="1"/>
</dbReference>
<dbReference type="NCBIfam" id="TIGR01891">
    <property type="entry name" value="amidohydrolases"/>
    <property type="match status" value="1"/>
</dbReference>
<dbReference type="InterPro" id="IPR017439">
    <property type="entry name" value="Amidohydrolase"/>
</dbReference>
<dbReference type="Gene3D" id="3.30.70.360">
    <property type="match status" value="1"/>
</dbReference>
<dbReference type="Gene3D" id="3.40.630.10">
    <property type="entry name" value="Zn peptidases"/>
    <property type="match status" value="1"/>
</dbReference>
<dbReference type="PANTHER" id="PTHR11014:SF63">
    <property type="entry name" value="METALLOPEPTIDASE, PUTATIVE (AFU_ORTHOLOGUE AFUA_6G09600)-RELATED"/>
    <property type="match status" value="1"/>
</dbReference>
<dbReference type="Pfam" id="PF01546">
    <property type="entry name" value="Peptidase_M20"/>
    <property type="match status" value="1"/>
</dbReference>